<organism evidence="1 2">
    <name type="scientific">Lacrimispora amygdalina</name>
    <dbReference type="NCBI Taxonomy" id="253257"/>
    <lineage>
        <taxon>Bacteria</taxon>
        <taxon>Bacillati</taxon>
        <taxon>Bacillota</taxon>
        <taxon>Clostridia</taxon>
        <taxon>Lachnospirales</taxon>
        <taxon>Lachnospiraceae</taxon>
        <taxon>Lacrimispora</taxon>
    </lineage>
</organism>
<protein>
    <recommendedName>
        <fullName evidence="3">Gp5/Type VI secretion system Vgr protein OB-fold domain-containing protein</fullName>
    </recommendedName>
</protein>
<dbReference type="RefSeq" id="WP_346065070.1">
    <property type="nucleotide sequence ID" value="NZ_BRPJ01000031.1"/>
</dbReference>
<name>A0ABQ5M4N5_9FIRM</name>
<proteinExistence type="predicted"/>
<comment type="caution">
    <text evidence="1">The sequence shown here is derived from an EMBL/GenBank/DDBJ whole genome shotgun (WGS) entry which is preliminary data.</text>
</comment>
<reference evidence="1 2" key="1">
    <citation type="journal article" date="2024" name="Int. J. Syst. Evol. Microbiol.">
        <title>Lacrimispora brassicae sp. nov. isolated from fermented cabbage, and proposal of Clostridium indicum Gundawar et al. 2019 and Clostridium methoxybenzovorans Mechichi et al. 1999 as heterotypic synonyms of Lacrimispora amygdalina (Parshina et al. 2003) Haas and Blanchard 2020 and Lacrimispora indolis (McClung and McCoy 1957) Haas and Blanchard 2020, respectively.</title>
        <authorList>
            <person name="Kobayashi H."/>
            <person name="Tanizawa Y."/>
            <person name="Sakamoto M."/>
            <person name="Ohkuma M."/>
            <person name="Tohno M."/>
        </authorList>
    </citation>
    <scope>NUCLEOTIDE SEQUENCE [LARGE SCALE GENOMIC DNA]</scope>
    <source>
        <strain evidence="1 2">DSM 12857</strain>
    </source>
</reference>
<dbReference type="Gene3D" id="3.55.50.10">
    <property type="entry name" value="Baseplate protein-like domains"/>
    <property type="match status" value="1"/>
</dbReference>
<dbReference type="Proteomes" id="UP001419084">
    <property type="component" value="Unassembled WGS sequence"/>
</dbReference>
<dbReference type="EMBL" id="BRPJ01000031">
    <property type="protein sequence ID" value="GLB29812.1"/>
    <property type="molecule type" value="Genomic_DNA"/>
</dbReference>
<accession>A0ABQ5M4N5</accession>
<evidence type="ECO:0000313" key="2">
    <source>
        <dbReference type="Proteomes" id="UP001419084"/>
    </source>
</evidence>
<sequence length="469" mass="51489">MAYTAEQIVIKGIPVEDLTELHISCTPGEHGSMRLSGYLQEAKGEETLFGLTENDSVTVYAEKGKPVFSGVLTEVTTSSEGNMVKITAKARSRSILMDQKRRSRSFQDVNMTYGQLFQTVLSGYPGSDIRLSIEDKPIGSIAVQYQETDWEFLKRMLSMLNAVLACRCQSETITLYGGVPDILWGKWSYEKTGFSKEMGEYSDWTLRGKAVNDNDFLIMQIESDHLPELFEQVEDKGRTFVIRQYSCQLERGMLLCRMELQKKTGILARTKYPMHIIGTALEGTVLDVSGTKIKVHLDIDGSAGAGDQYWFPFSTLSASPDGSGWYYMPEKGDKIRVYFASKYTKDVIAVSAVSSYDGKSGGVPDRMGDSSSKYLSNPHGQEMKLGADGIYLSSSKGASSVKIGKGGDITLSAKGTINIEAAENLDITAEEAVSLQALEQAVITCSKGGMIQMPEDGNVYIQGTEVKVN</sequence>
<gene>
    <name evidence="1" type="ORF">LAD12857_17350</name>
</gene>
<keyword evidence="2" id="KW-1185">Reference proteome</keyword>
<evidence type="ECO:0008006" key="3">
    <source>
        <dbReference type="Google" id="ProtNLM"/>
    </source>
</evidence>
<dbReference type="SUPFAM" id="SSF69279">
    <property type="entry name" value="Phage tail proteins"/>
    <property type="match status" value="1"/>
</dbReference>
<evidence type="ECO:0000313" key="1">
    <source>
        <dbReference type="EMBL" id="GLB29812.1"/>
    </source>
</evidence>
<dbReference type="Pfam" id="PF05954">
    <property type="entry name" value="Phage_GPD"/>
    <property type="match status" value="1"/>
</dbReference>